<reference evidence="1" key="2">
    <citation type="submission" date="2025-08" db="UniProtKB">
        <authorList>
            <consortium name="EnsemblFungi"/>
        </authorList>
    </citation>
    <scope>IDENTIFICATION</scope>
    <source>
        <strain evidence="1">4287 / CBS 123668 / FGSC 9935 / NRRL 34936</strain>
    </source>
</reference>
<proteinExistence type="predicted"/>
<accession>A0A0D2XA27</accession>
<protein>
    <submittedName>
        <fullName evidence="1">Uncharacterized protein</fullName>
    </submittedName>
</protein>
<dbReference type="EnsemblFungi" id="FOXG_00742T0">
    <property type="protein sequence ID" value="FOXG_00742P0"/>
    <property type="gene ID" value="FOXG_00742"/>
</dbReference>
<reference evidence="2" key="1">
    <citation type="journal article" date="2012" name="Mol. Plant Microbe Interact.">
        <title>A highly conserved effector in Fusarium oxysporum is required for full virulence on Arabidopsis.</title>
        <authorList>
            <person name="Thatcher L.F."/>
            <person name="Gardiner D.M."/>
            <person name="Kazan K."/>
            <person name="Manners J."/>
        </authorList>
    </citation>
    <scope>NUCLEOTIDE SEQUENCE [LARGE SCALE GENOMIC DNA]</scope>
    <source>
        <strain evidence="2">Fo5176</strain>
    </source>
</reference>
<sequence length="132" mass="14370">MPIQAAAACWKEVVEAAAMKPRGHPGVLLVPERPMDEARIALLAIRHGLVDLLQHMKSDIPGSGTEEARGVQEVQEEHIDGHFVVSSFGCGYWVGKDSACSSLFLLLLLGRPRWMPSNCRCAEAEGNPHMLA</sequence>
<name>A0A0D2XA27_FUSOF</name>
<evidence type="ECO:0000313" key="2">
    <source>
        <dbReference type="Proteomes" id="UP000002489"/>
    </source>
</evidence>
<evidence type="ECO:0000313" key="1">
    <source>
        <dbReference type="EnsemblFungi" id="FOXG_00742P0"/>
    </source>
</evidence>
<organism evidence="1 2">
    <name type="scientific">Fusarium oxysporum (strain Fo5176)</name>
    <name type="common">Fusarium vascular wilt</name>
    <dbReference type="NCBI Taxonomy" id="660025"/>
    <lineage>
        <taxon>Eukaryota</taxon>
        <taxon>Fungi</taxon>
        <taxon>Dikarya</taxon>
        <taxon>Ascomycota</taxon>
        <taxon>Pezizomycotina</taxon>
        <taxon>Sordariomycetes</taxon>
        <taxon>Hypocreomycetidae</taxon>
        <taxon>Hypocreales</taxon>
        <taxon>Nectriaceae</taxon>
        <taxon>Fusarium</taxon>
        <taxon>Fusarium oxysporum species complex</taxon>
    </lineage>
</organism>
<dbReference type="AlphaFoldDB" id="A0A0D2XA27"/>
<dbReference type="Proteomes" id="UP000002489">
    <property type="component" value="Unassembled WGS sequence"/>
</dbReference>